<dbReference type="InterPro" id="IPR004908">
    <property type="entry name" value="ATPase_V1-cplx_hsu"/>
</dbReference>
<protein>
    <submittedName>
        <fullName evidence="1">Uncharacterized protein</fullName>
    </submittedName>
</protein>
<accession>A0A498K068</accession>
<reference evidence="1 2" key="1">
    <citation type="submission" date="2018-10" db="EMBL/GenBank/DDBJ databases">
        <title>A high-quality apple genome assembly.</title>
        <authorList>
            <person name="Hu J."/>
        </authorList>
    </citation>
    <scope>NUCLEOTIDE SEQUENCE [LARGE SCALE GENOMIC DNA]</scope>
    <source>
        <strain evidence="2">cv. HFTH1</strain>
        <tissue evidence="1">Young leaf</tissue>
    </source>
</reference>
<dbReference type="GO" id="GO:0000221">
    <property type="term" value="C:vacuolar proton-transporting V-type ATPase, V1 domain"/>
    <property type="evidence" value="ECO:0007669"/>
    <property type="project" value="InterPro"/>
</dbReference>
<organism evidence="1 2">
    <name type="scientific">Malus domestica</name>
    <name type="common">Apple</name>
    <name type="synonym">Pyrus malus</name>
    <dbReference type="NCBI Taxonomy" id="3750"/>
    <lineage>
        <taxon>Eukaryota</taxon>
        <taxon>Viridiplantae</taxon>
        <taxon>Streptophyta</taxon>
        <taxon>Embryophyta</taxon>
        <taxon>Tracheophyta</taxon>
        <taxon>Spermatophyta</taxon>
        <taxon>Magnoliopsida</taxon>
        <taxon>eudicotyledons</taxon>
        <taxon>Gunneridae</taxon>
        <taxon>Pentapetalae</taxon>
        <taxon>rosids</taxon>
        <taxon>fabids</taxon>
        <taxon>Rosales</taxon>
        <taxon>Rosaceae</taxon>
        <taxon>Amygdaloideae</taxon>
        <taxon>Maleae</taxon>
        <taxon>Malus</taxon>
    </lineage>
</organism>
<dbReference type="EMBL" id="RDQH01000331">
    <property type="protein sequence ID" value="RXH99673.1"/>
    <property type="molecule type" value="Genomic_DNA"/>
</dbReference>
<dbReference type="Proteomes" id="UP000290289">
    <property type="component" value="Chromosome 5"/>
</dbReference>
<dbReference type="PANTHER" id="PTHR35713">
    <property type="entry name" value="ARGININE/SERINE-RICH-LIKE SPLICING FACTOR"/>
    <property type="match status" value="1"/>
</dbReference>
<gene>
    <name evidence="1" type="ORF">DVH24_021475</name>
</gene>
<evidence type="ECO:0000313" key="1">
    <source>
        <dbReference type="EMBL" id="RXH99673.1"/>
    </source>
</evidence>
<sequence length="182" mass="20916">MCMALDEEKLTCRNLLYFPIECESPKPGRRPDIFPPFSPMKMSMQPSLPYDPPYATAETGIGVRRAKREDPVEAEGDAKRVSHNLTVGGRHRSGGFLSVLNRDILWETYMITKLITRTCLQLLRRYNKRSESYRSQLLDDDGPTYVQVFVSILRDIFKEETVEYVLALIGIPAYRSGKHITR</sequence>
<dbReference type="Gene3D" id="1.25.10.10">
    <property type="entry name" value="Leucine-rich Repeat Variant"/>
    <property type="match status" value="1"/>
</dbReference>
<dbReference type="Pfam" id="PF03224">
    <property type="entry name" value="V-ATPase_H_N"/>
    <property type="match status" value="1"/>
</dbReference>
<evidence type="ECO:0000313" key="2">
    <source>
        <dbReference type="Proteomes" id="UP000290289"/>
    </source>
</evidence>
<proteinExistence type="predicted"/>
<dbReference type="InterPro" id="IPR011989">
    <property type="entry name" value="ARM-like"/>
</dbReference>
<dbReference type="GO" id="GO:0046961">
    <property type="term" value="F:proton-transporting ATPase activity, rotational mechanism"/>
    <property type="evidence" value="ECO:0007669"/>
    <property type="project" value="InterPro"/>
</dbReference>
<name>A0A498K068_MALDO</name>
<dbReference type="SUPFAM" id="SSF48371">
    <property type="entry name" value="ARM repeat"/>
    <property type="match status" value="1"/>
</dbReference>
<keyword evidence="2" id="KW-1185">Reference proteome</keyword>
<dbReference type="InterPro" id="IPR016024">
    <property type="entry name" value="ARM-type_fold"/>
</dbReference>
<dbReference type="PANTHER" id="PTHR35713:SF1">
    <property type="entry name" value="ARGININE_SERINE-RICH-LIKE SPLICING FACTOR"/>
    <property type="match status" value="1"/>
</dbReference>
<dbReference type="AlphaFoldDB" id="A0A498K068"/>
<comment type="caution">
    <text evidence="1">The sequence shown here is derived from an EMBL/GenBank/DDBJ whole genome shotgun (WGS) entry which is preliminary data.</text>
</comment>
<dbReference type="STRING" id="3750.A0A498K068"/>